<dbReference type="RefSeq" id="WP_085515927.1">
    <property type="nucleotide sequence ID" value="NZ_FXAW01000001.1"/>
</dbReference>
<feature type="domain" description="Beta-lactamase-related" evidence="1">
    <location>
        <begin position="52"/>
        <end position="325"/>
    </location>
</feature>
<sequence length="350" mass="39727">MKNILLLIPLFLILSCSKSNEDLSSISTEKSGLDPTKLDSLDRFLKSAGSSSLMILVDGKIAHQFGDVTKKHTVHSIRKSLINSLYGIAVEEGIIDTSATLEDLEIDDIEGLTKKEKQATIADLLKSRSGVYHASGAVSEGMLRNKPERGQYAPGEHFYYNNWDFNVLGNILEGATNKTIYELFDEKIAKPIGMQDYRAKFIEIDGEDPEVEIPETDGFYQKEASKSKFPAYHFRLSSRDMARYGQLYLQKGNWNGKQIIPESWIEISTKPHSITNPKYEIAYGMLWYVLYPNENRTSKSFYHTGTGVHMLGVYPGNNMVLIHRVDTEKEYKFHQGNFYQMISKVFGSFK</sequence>
<organism evidence="2 3">
    <name type="scientific">Marivirga sericea</name>
    <dbReference type="NCBI Taxonomy" id="1028"/>
    <lineage>
        <taxon>Bacteria</taxon>
        <taxon>Pseudomonadati</taxon>
        <taxon>Bacteroidota</taxon>
        <taxon>Cytophagia</taxon>
        <taxon>Cytophagales</taxon>
        <taxon>Marivirgaceae</taxon>
        <taxon>Marivirga</taxon>
    </lineage>
</organism>
<dbReference type="Pfam" id="PF00144">
    <property type="entry name" value="Beta-lactamase"/>
    <property type="match status" value="1"/>
</dbReference>
<dbReference type="SUPFAM" id="SSF56601">
    <property type="entry name" value="beta-lactamase/transpeptidase-like"/>
    <property type="match status" value="1"/>
</dbReference>
<dbReference type="AlphaFoldDB" id="A0A1X7IRE5"/>
<dbReference type="EMBL" id="FXAW01000001">
    <property type="protein sequence ID" value="SMG17631.1"/>
    <property type="molecule type" value="Genomic_DNA"/>
</dbReference>
<gene>
    <name evidence="2" type="ORF">SAMN05661096_00977</name>
</gene>
<dbReference type="PANTHER" id="PTHR43283:SF7">
    <property type="entry name" value="BETA-LACTAMASE-RELATED DOMAIN-CONTAINING PROTEIN"/>
    <property type="match status" value="1"/>
</dbReference>
<protein>
    <submittedName>
        <fullName evidence="2">CubicO group peptidase, beta-lactamase class C family</fullName>
    </submittedName>
</protein>
<dbReference type="OrthoDB" id="9773047at2"/>
<dbReference type="Proteomes" id="UP000193804">
    <property type="component" value="Unassembled WGS sequence"/>
</dbReference>
<evidence type="ECO:0000313" key="3">
    <source>
        <dbReference type="Proteomes" id="UP000193804"/>
    </source>
</evidence>
<reference evidence="3" key="1">
    <citation type="submission" date="2017-04" db="EMBL/GenBank/DDBJ databases">
        <authorList>
            <person name="Varghese N."/>
            <person name="Submissions S."/>
        </authorList>
    </citation>
    <scope>NUCLEOTIDE SEQUENCE [LARGE SCALE GENOMIC DNA]</scope>
    <source>
        <strain evidence="3">DSM 4125</strain>
    </source>
</reference>
<evidence type="ECO:0000313" key="2">
    <source>
        <dbReference type="EMBL" id="SMG17631.1"/>
    </source>
</evidence>
<dbReference type="InterPro" id="IPR012338">
    <property type="entry name" value="Beta-lactam/transpept-like"/>
</dbReference>
<accession>A0A1X7IRE5</accession>
<keyword evidence="3" id="KW-1185">Reference proteome</keyword>
<dbReference type="STRING" id="1028.SAMN05661096_00977"/>
<proteinExistence type="predicted"/>
<dbReference type="InterPro" id="IPR050789">
    <property type="entry name" value="Diverse_Enzym_Activities"/>
</dbReference>
<dbReference type="PANTHER" id="PTHR43283">
    <property type="entry name" value="BETA-LACTAMASE-RELATED"/>
    <property type="match status" value="1"/>
</dbReference>
<dbReference type="PROSITE" id="PS51257">
    <property type="entry name" value="PROKAR_LIPOPROTEIN"/>
    <property type="match status" value="1"/>
</dbReference>
<name>A0A1X7IRE5_9BACT</name>
<dbReference type="Gene3D" id="3.40.710.10">
    <property type="entry name" value="DD-peptidase/beta-lactamase superfamily"/>
    <property type="match status" value="1"/>
</dbReference>
<evidence type="ECO:0000259" key="1">
    <source>
        <dbReference type="Pfam" id="PF00144"/>
    </source>
</evidence>
<dbReference type="InterPro" id="IPR001466">
    <property type="entry name" value="Beta-lactam-related"/>
</dbReference>